<evidence type="ECO:0000313" key="3">
    <source>
        <dbReference type="EMBL" id="BCD86229.1"/>
    </source>
</evidence>
<name>A0AAU7Y363_9PSED</name>
<dbReference type="Pfam" id="PF05016">
    <property type="entry name" value="ParE_toxin"/>
    <property type="match status" value="1"/>
</dbReference>
<dbReference type="Proteomes" id="UP001064896">
    <property type="component" value="Chromosome"/>
</dbReference>
<organism evidence="4">
    <name type="scientific">Pseudomonas solani</name>
    <dbReference type="NCBI Taxonomy" id="2731552"/>
    <lineage>
        <taxon>Bacteria</taxon>
        <taxon>Pseudomonadati</taxon>
        <taxon>Pseudomonadota</taxon>
        <taxon>Gammaproteobacteria</taxon>
        <taxon>Pseudomonadales</taxon>
        <taxon>Pseudomonadaceae</taxon>
        <taxon>Pseudomonas</taxon>
    </lineage>
</organism>
<dbReference type="InterPro" id="IPR007712">
    <property type="entry name" value="RelE/ParE_toxin"/>
</dbReference>
<keyword evidence="2" id="KW-1277">Toxin-antitoxin system</keyword>
<evidence type="ECO:0000256" key="1">
    <source>
        <dbReference type="ARBA" id="ARBA00006226"/>
    </source>
</evidence>
<evidence type="ECO:0000313" key="4">
    <source>
        <dbReference type="EMBL" id="XBY64761.1"/>
    </source>
</evidence>
<evidence type="ECO:0000256" key="2">
    <source>
        <dbReference type="ARBA" id="ARBA00022649"/>
    </source>
</evidence>
<dbReference type="InterPro" id="IPR035093">
    <property type="entry name" value="RelE/ParE_toxin_dom_sf"/>
</dbReference>
<dbReference type="RefSeq" id="WP_021221576.1">
    <property type="nucleotide sequence ID" value="NZ_AP023081.1"/>
</dbReference>
<keyword evidence="5" id="KW-1185">Reference proteome</keyword>
<dbReference type="Gene3D" id="3.30.2310.20">
    <property type="entry name" value="RelE-like"/>
    <property type="match status" value="1"/>
</dbReference>
<reference evidence="4" key="2">
    <citation type="submission" date="2023-08" db="EMBL/GenBank/DDBJ databases">
        <title>Increased levels of nutrients transform a symbiont into a lethal pathobiont.</title>
        <authorList>
            <person name="Lachnit T."/>
            <person name="Ulrich L."/>
            <person name="Willmer F.M."/>
            <person name="Hasenbein T."/>
            <person name="Steiner L.X."/>
            <person name="Wolters M."/>
            <person name="Herbst E.M."/>
            <person name="Deines P."/>
        </authorList>
    </citation>
    <scope>NUCLEOTIDE SEQUENCE</scope>
    <source>
        <strain evidence="4">T3</strain>
    </source>
</reference>
<dbReference type="EMBL" id="CP158373">
    <property type="protein sequence ID" value="XBY64761.1"/>
    <property type="molecule type" value="Genomic_DNA"/>
</dbReference>
<comment type="similarity">
    <text evidence="1">Belongs to the RelE toxin family.</text>
</comment>
<protein>
    <submittedName>
        <fullName evidence="4">Type II toxin-antitoxin system RelE/ParE family toxin</fullName>
    </submittedName>
</protein>
<gene>
    <name evidence="4" type="ORF">ABS648_03070</name>
    <name evidence="3" type="ORF">PSm6_26360</name>
</gene>
<proteinExistence type="inferred from homology"/>
<dbReference type="AlphaFoldDB" id="A0AAU7Y363"/>
<sequence>MAKIVLTELADSDLTKIYEFYEPRIGAASAEEIVASVISALEQLLLFPGSGRPSRAPDMRDLIFRFIPFYAAYRVVGDEVQVVRILHQHAESSQHW</sequence>
<reference evidence="3" key="1">
    <citation type="submission" date="2020-05" db="EMBL/GenBank/DDBJ databases">
        <title>Complete genome sequence of Pseudomonas sp. Sm006.</title>
        <authorList>
            <person name="Takeuchi K."/>
            <person name="Someya N."/>
        </authorList>
    </citation>
    <scope>NUCLEOTIDE SEQUENCE</scope>
    <source>
        <strain evidence="3">Sm006</strain>
    </source>
</reference>
<dbReference type="InterPro" id="IPR051803">
    <property type="entry name" value="TA_system_RelE-like_toxin"/>
</dbReference>
<evidence type="ECO:0000313" key="5">
    <source>
        <dbReference type="Proteomes" id="UP001064896"/>
    </source>
</evidence>
<dbReference type="PANTHER" id="PTHR33755">
    <property type="entry name" value="TOXIN PARE1-RELATED"/>
    <property type="match status" value="1"/>
</dbReference>
<accession>A0AAU7Y363</accession>
<dbReference type="EMBL" id="AP023081">
    <property type="protein sequence ID" value="BCD86229.1"/>
    <property type="molecule type" value="Genomic_DNA"/>
</dbReference>